<dbReference type="EMBL" id="GEBQ01006755">
    <property type="protein sequence ID" value="JAT33222.1"/>
    <property type="molecule type" value="Transcribed_RNA"/>
</dbReference>
<dbReference type="AlphaFoldDB" id="A0A1B6MBC1"/>
<gene>
    <name evidence="1" type="ORF">g.21674</name>
</gene>
<proteinExistence type="predicted"/>
<organism evidence="1">
    <name type="scientific">Graphocephala atropunctata</name>
    <dbReference type="NCBI Taxonomy" id="36148"/>
    <lineage>
        <taxon>Eukaryota</taxon>
        <taxon>Metazoa</taxon>
        <taxon>Ecdysozoa</taxon>
        <taxon>Arthropoda</taxon>
        <taxon>Hexapoda</taxon>
        <taxon>Insecta</taxon>
        <taxon>Pterygota</taxon>
        <taxon>Neoptera</taxon>
        <taxon>Paraneoptera</taxon>
        <taxon>Hemiptera</taxon>
        <taxon>Auchenorrhyncha</taxon>
        <taxon>Membracoidea</taxon>
        <taxon>Cicadellidae</taxon>
        <taxon>Cicadellinae</taxon>
        <taxon>Cicadellini</taxon>
        <taxon>Graphocephala</taxon>
    </lineage>
</organism>
<name>A0A1B6MBC1_9HEMI</name>
<protein>
    <submittedName>
        <fullName evidence="1">Uncharacterized protein</fullName>
    </submittedName>
</protein>
<feature type="non-terminal residue" evidence="1">
    <location>
        <position position="1"/>
    </location>
</feature>
<reference evidence="1" key="1">
    <citation type="submission" date="2015-11" db="EMBL/GenBank/DDBJ databases">
        <title>De novo transcriptome assembly of four potential Pierce s Disease insect vectors from Arizona vineyards.</title>
        <authorList>
            <person name="Tassone E.E."/>
        </authorList>
    </citation>
    <scope>NUCLEOTIDE SEQUENCE</scope>
</reference>
<evidence type="ECO:0000313" key="1">
    <source>
        <dbReference type="EMBL" id="JAT33222.1"/>
    </source>
</evidence>
<accession>A0A1B6MBC1</accession>
<sequence length="107" mass="11646">GNATFNTSCPGNATFDTSCPGNATFDTSFPRNATFEMECPQNETFDMGCPQNTTTFSTSSAGPGGVIDEALLGRIVESQERVRVIVEKVKKIVATRECQREDPNRTF</sequence>